<organism evidence="1 2">
    <name type="scientific">Plasmodium ovale wallikeri</name>
    <dbReference type="NCBI Taxonomy" id="864142"/>
    <lineage>
        <taxon>Eukaryota</taxon>
        <taxon>Sar</taxon>
        <taxon>Alveolata</taxon>
        <taxon>Apicomplexa</taxon>
        <taxon>Aconoidasida</taxon>
        <taxon>Haemosporida</taxon>
        <taxon>Plasmodiidae</taxon>
        <taxon>Plasmodium</taxon>
        <taxon>Plasmodium (Plasmodium)</taxon>
    </lineage>
</organism>
<reference evidence="2" key="1">
    <citation type="submission" date="2016-05" db="EMBL/GenBank/DDBJ databases">
        <authorList>
            <person name="Naeem Raeece"/>
        </authorList>
    </citation>
    <scope>NUCLEOTIDE SEQUENCE [LARGE SCALE GENOMIC DNA]</scope>
</reference>
<evidence type="ECO:0000313" key="1">
    <source>
        <dbReference type="EMBL" id="SBT58575.1"/>
    </source>
</evidence>
<evidence type="ECO:0000313" key="2">
    <source>
        <dbReference type="Proteomes" id="UP000078555"/>
    </source>
</evidence>
<name>A0A1A9AQR0_PLAOA</name>
<gene>
    <name evidence="1" type="ORF">POVWA1_088740</name>
</gene>
<keyword evidence="2" id="KW-1185">Reference proteome</keyword>
<dbReference type="Proteomes" id="UP000078555">
    <property type="component" value="Unassembled WGS sequence"/>
</dbReference>
<protein>
    <submittedName>
        <fullName evidence="1">PIR Superfamily Protein</fullName>
    </submittedName>
</protein>
<sequence length="151" mass="17561">MNNEVVLEKILKALEIKLSGFPISNKYLYYSYCTNFNEPEKVIKVERFVDNISTIKKYLDECAPKEEDEAVISSNDDNPVVGGVTGTLLRPGFYLLALYRYSPVRSLIHSELQSWKRKNDNLDEKELLFDGIENHNAYSYNMEYDIQYPSQ</sequence>
<dbReference type="AlphaFoldDB" id="A0A1A9AQR0"/>
<accession>A0A1A9AQR0</accession>
<proteinExistence type="predicted"/>
<dbReference type="EMBL" id="FLRD01001914">
    <property type="protein sequence ID" value="SBT58575.1"/>
    <property type="molecule type" value="Genomic_DNA"/>
</dbReference>